<comment type="similarity">
    <text evidence="1">Belongs to the sulfatase family.</text>
</comment>
<dbReference type="InterPro" id="IPR017850">
    <property type="entry name" value="Alkaline_phosphatase_core_sf"/>
</dbReference>
<dbReference type="GO" id="GO:0046872">
    <property type="term" value="F:metal ion binding"/>
    <property type="evidence" value="ECO:0007669"/>
    <property type="project" value="UniProtKB-KW"/>
</dbReference>
<reference evidence="6" key="1">
    <citation type="submission" date="2021-01" db="EMBL/GenBank/DDBJ databases">
        <title>Modified the classification status of verrucomicrobia.</title>
        <authorList>
            <person name="Feng X."/>
        </authorList>
    </citation>
    <scope>NUCLEOTIDE SEQUENCE</scope>
    <source>
        <strain evidence="6">KCTC 13126</strain>
    </source>
</reference>
<dbReference type="RefSeq" id="WP_200354320.1">
    <property type="nucleotide sequence ID" value="NZ_JAENIL010000006.1"/>
</dbReference>
<dbReference type="PANTHER" id="PTHR42693">
    <property type="entry name" value="ARYLSULFATASE FAMILY MEMBER"/>
    <property type="match status" value="1"/>
</dbReference>
<evidence type="ECO:0000256" key="4">
    <source>
        <dbReference type="ARBA" id="ARBA00022837"/>
    </source>
</evidence>
<protein>
    <submittedName>
        <fullName evidence="6">Sulfatase</fullName>
    </submittedName>
</protein>
<evidence type="ECO:0000256" key="3">
    <source>
        <dbReference type="ARBA" id="ARBA00022801"/>
    </source>
</evidence>
<evidence type="ECO:0000256" key="1">
    <source>
        <dbReference type="ARBA" id="ARBA00008779"/>
    </source>
</evidence>
<feature type="domain" description="Sulfatase N-terminal" evidence="5">
    <location>
        <begin position="5"/>
        <end position="299"/>
    </location>
</feature>
<keyword evidence="4" id="KW-0106">Calcium</keyword>
<dbReference type="InterPro" id="IPR000917">
    <property type="entry name" value="Sulfatase_N"/>
</dbReference>
<dbReference type="PANTHER" id="PTHR42693:SF53">
    <property type="entry name" value="ENDO-4-O-SULFATASE"/>
    <property type="match status" value="1"/>
</dbReference>
<dbReference type="AlphaFoldDB" id="A0A934RTE4"/>
<gene>
    <name evidence="6" type="ORF">JIN87_04440</name>
</gene>
<dbReference type="GO" id="GO:0004065">
    <property type="term" value="F:arylsulfatase activity"/>
    <property type="evidence" value="ECO:0007669"/>
    <property type="project" value="TreeGrafter"/>
</dbReference>
<keyword evidence="2" id="KW-0479">Metal-binding</keyword>
<accession>A0A934RTE4</accession>
<evidence type="ECO:0000313" key="7">
    <source>
        <dbReference type="Proteomes" id="UP000617628"/>
    </source>
</evidence>
<dbReference type="EMBL" id="JAENIL010000006">
    <property type="protein sequence ID" value="MBK1876103.1"/>
    <property type="molecule type" value="Genomic_DNA"/>
</dbReference>
<sequence length="449" mass="51347">MKKYNIVLMVSDDHGRETLGCYGNPVAKTPNLDRLASEGTMFQNAFCTSPSCAASRSVILTGTHNHTNGTYGHTHHYHHFSAFNWVKTLPALLAEAGYRTGRVGKKHFAPESIYPFDFGGEEREFDRDDVAASESCREFIEADDPFFLYWCSFNPHRDGRTIDSHPCKPNSFGNPVEPFEGDVEETFTDEEVIVPPFLTDNPEARAELAQYYQSIARLDRGVGRLMQVLKDAGKYDDTLIIYLSDNGAAFPASKTTLYDPGMRLPFIVRSPEQARRGVSTDALASWVDITPTVLDAAGVVPEGVSFQGRSILPVLDQESPEDWREEIYGSHSFHELTNYYPMRIIRSKKYKFIWNIAHPLDFSFAEDLWNSATWEVVKRDKPEYFGVRKVDAYIKRPKFELYDLENDPDEIDNLAGKTEYAEMVEAYCEKLKAFQKETKDPWLHKWEYE</sequence>
<name>A0A934RTE4_9BACT</name>
<proteinExistence type="inferred from homology"/>
<evidence type="ECO:0000256" key="2">
    <source>
        <dbReference type="ARBA" id="ARBA00022723"/>
    </source>
</evidence>
<dbReference type="InterPro" id="IPR050738">
    <property type="entry name" value="Sulfatase"/>
</dbReference>
<comment type="caution">
    <text evidence="6">The sequence shown here is derived from an EMBL/GenBank/DDBJ whole genome shotgun (WGS) entry which is preliminary data.</text>
</comment>
<dbReference type="PROSITE" id="PS00149">
    <property type="entry name" value="SULFATASE_2"/>
    <property type="match status" value="1"/>
</dbReference>
<dbReference type="Pfam" id="PF00884">
    <property type="entry name" value="Sulfatase"/>
    <property type="match status" value="1"/>
</dbReference>
<dbReference type="Gene3D" id="3.40.720.10">
    <property type="entry name" value="Alkaline Phosphatase, subunit A"/>
    <property type="match status" value="1"/>
</dbReference>
<dbReference type="SUPFAM" id="SSF53649">
    <property type="entry name" value="Alkaline phosphatase-like"/>
    <property type="match status" value="1"/>
</dbReference>
<organism evidence="6 7">
    <name type="scientific">Pelagicoccus mobilis</name>
    <dbReference type="NCBI Taxonomy" id="415221"/>
    <lineage>
        <taxon>Bacteria</taxon>
        <taxon>Pseudomonadati</taxon>
        <taxon>Verrucomicrobiota</taxon>
        <taxon>Opitutia</taxon>
        <taxon>Puniceicoccales</taxon>
        <taxon>Pelagicoccaceae</taxon>
        <taxon>Pelagicoccus</taxon>
    </lineage>
</organism>
<keyword evidence="3" id="KW-0378">Hydrolase</keyword>
<dbReference type="Proteomes" id="UP000617628">
    <property type="component" value="Unassembled WGS sequence"/>
</dbReference>
<evidence type="ECO:0000313" key="6">
    <source>
        <dbReference type="EMBL" id="MBK1876103.1"/>
    </source>
</evidence>
<dbReference type="InterPro" id="IPR024607">
    <property type="entry name" value="Sulfatase_CS"/>
</dbReference>
<evidence type="ECO:0000259" key="5">
    <source>
        <dbReference type="Pfam" id="PF00884"/>
    </source>
</evidence>
<keyword evidence="7" id="KW-1185">Reference proteome</keyword>
<dbReference type="CDD" id="cd16027">
    <property type="entry name" value="SGSH"/>
    <property type="match status" value="1"/>
</dbReference>